<evidence type="ECO:0000259" key="7">
    <source>
        <dbReference type="PROSITE" id="PS50102"/>
    </source>
</evidence>
<evidence type="ECO:0000313" key="9">
    <source>
        <dbReference type="Proteomes" id="UP000092124"/>
    </source>
</evidence>
<dbReference type="GO" id="GO:0005730">
    <property type="term" value="C:nucleolus"/>
    <property type="evidence" value="ECO:0007669"/>
    <property type="project" value="TreeGrafter"/>
</dbReference>
<accession>A0A1A6H523</accession>
<dbReference type="PANTHER" id="PTHR48039:SF5">
    <property type="entry name" value="RNA-BINDING PROTEIN 28"/>
    <property type="match status" value="1"/>
</dbReference>
<dbReference type="PROSITE" id="PS50102">
    <property type="entry name" value="RRM"/>
    <property type="match status" value="1"/>
</dbReference>
<dbReference type="InterPro" id="IPR000504">
    <property type="entry name" value="RRM_dom"/>
</dbReference>
<keyword evidence="2" id="KW-0677">Repeat</keyword>
<evidence type="ECO:0000256" key="1">
    <source>
        <dbReference type="ARBA" id="ARBA00004123"/>
    </source>
</evidence>
<keyword evidence="4" id="KW-0539">Nucleus</keyword>
<dbReference type="STRING" id="56216.A0A1A6H523"/>
<gene>
    <name evidence="8" type="ORF">A6R68_12735</name>
</gene>
<feature type="compositionally biased region" description="Acidic residues" evidence="6">
    <location>
        <begin position="260"/>
        <end position="277"/>
    </location>
</feature>
<dbReference type="Gene3D" id="3.30.70.330">
    <property type="match status" value="2"/>
</dbReference>
<dbReference type="Pfam" id="PF00076">
    <property type="entry name" value="RRM_1"/>
    <property type="match status" value="2"/>
</dbReference>
<evidence type="ECO:0000256" key="3">
    <source>
        <dbReference type="ARBA" id="ARBA00022884"/>
    </source>
</evidence>
<proteinExistence type="predicted"/>
<evidence type="ECO:0000313" key="8">
    <source>
        <dbReference type="EMBL" id="OBS72702.1"/>
    </source>
</evidence>
<comment type="subcellular location">
    <subcellularLocation>
        <location evidence="1">Nucleus</location>
    </subcellularLocation>
</comment>
<evidence type="ECO:0000256" key="5">
    <source>
        <dbReference type="PROSITE-ProRule" id="PRU00176"/>
    </source>
</evidence>
<dbReference type="GO" id="GO:0003729">
    <property type="term" value="F:mRNA binding"/>
    <property type="evidence" value="ECO:0007669"/>
    <property type="project" value="TreeGrafter"/>
</dbReference>
<feature type="compositionally biased region" description="Basic and acidic residues" evidence="6">
    <location>
        <begin position="171"/>
        <end position="192"/>
    </location>
</feature>
<dbReference type="InterPro" id="IPR035979">
    <property type="entry name" value="RBD_domain_sf"/>
</dbReference>
<dbReference type="EMBL" id="LZPO01055083">
    <property type="protein sequence ID" value="OBS72702.1"/>
    <property type="molecule type" value="Genomic_DNA"/>
</dbReference>
<comment type="caution">
    <text evidence="8">The sequence shown here is derived from an EMBL/GenBank/DDBJ whole genome shotgun (WGS) entry which is preliminary data.</text>
</comment>
<organism evidence="8 9">
    <name type="scientific">Neotoma lepida</name>
    <name type="common">Desert woodrat</name>
    <dbReference type="NCBI Taxonomy" id="56216"/>
    <lineage>
        <taxon>Eukaryota</taxon>
        <taxon>Metazoa</taxon>
        <taxon>Chordata</taxon>
        <taxon>Craniata</taxon>
        <taxon>Vertebrata</taxon>
        <taxon>Euteleostomi</taxon>
        <taxon>Mammalia</taxon>
        <taxon>Eutheria</taxon>
        <taxon>Euarchontoglires</taxon>
        <taxon>Glires</taxon>
        <taxon>Rodentia</taxon>
        <taxon>Myomorpha</taxon>
        <taxon>Muroidea</taxon>
        <taxon>Cricetidae</taxon>
        <taxon>Neotominae</taxon>
        <taxon>Neotoma</taxon>
    </lineage>
</organism>
<dbReference type="AlphaFoldDB" id="A0A1A6H523"/>
<dbReference type="InterPro" id="IPR012677">
    <property type="entry name" value="Nucleotide-bd_a/b_plait_sf"/>
</dbReference>
<evidence type="ECO:0000256" key="6">
    <source>
        <dbReference type="SAM" id="MobiDB-lite"/>
    </source>
</evidence>
<dbReference type="InterPro" id="IPR051945">
    <property type="entry name" value="RRM_MRD1_RNA_proc_ribogen"/>
</dbReference>
<keyword evidence="9" id="KW-1185">Reference proteome</keyword>
<dbReference type="FunFam" id="3.30.70.330:FF:000315">
    <property type="entry name" value="RNA-binding motif protein 28"/>
    <property type="match status" value="1"/>
</dbReference>
<dbReference type="SMART" id="SM00360">
    <property type="entry name" value="RRM"/>
    <property type="match status" value="2"/>
</dbReference>
<dbReference type="PANTHER" id="PTHR48039">
    <property type="entry name" value="RNA-BINDING MOTIF PROTEIN 14B"/>
    <property type="match status" value="1"/>
</dbReference>
<reference evidence="8 9" key="1">
    <citation type="submission" date="2016-06" db="EMBL/GenBank/DDBJ databases">
        <title>The Draft Genome Sequence and Annotation of the Desert Woodrat Neotoma lepida.</title>
        <authorList>
            <person name="Campbell M."/>
            <person name="Oakeson K.F."/>
            <person name="Yandell M."/>
            <person name="Halpert J.R."/>
            <person name="Dearing D."/>
        </authorList>
    </citation>
    <scope>NUCLEOTIDE SEQUENCE [LARGE SCALE GENOMIC DNA]</scope>
    <source>
        <strain evidence="8">417</strain>
        <tissue evidence="8">Liver</tissue>
    </source>
</reference>
<feature type="region of interest" description="Disordered" evidence="6">
    <location>
        <begin position="82"/>
        <end position="109"/>
    </location>
</feature>
<keyword evidence="3 5" id="KW-0694">RNA-binding</keyword>
<feature type="region of interest" description="Disordered" evidence="6">
    <location>
        <begin position="162"/>
        <end position="297"/>
    </location>
</feature>
<protein>
    <recommendedName>
        <fullName evidence="7">RRM domain-containing protein</fullName>
    </recommendedName>
</protein>
<sequence>MAGLTLFVGRLPPSARSEQLEELFSQVGPVKQCFVVTEKGSKACRGFGYVTFSMLEDVQRALKEITTFEGCKINVTVAKKKLKSREKRKNENSESPKKEPKPKKAKVADKKARLIIRNLSFKCSEDDLKTVFTSYGTVLEVNIPRKTGRTVAVDWAVAKDKYKDTQPASAPDEKESSEHKHKESGKKNGRMEEQEEDDGGGEDDDGGGGEDEEDDDDSGEDEDDDGDEDDDDDEEESRESAVTTRVKMQKRAVKRAAPEESMEEDDSAEDSDLEEGGSVDGEGMVQSGSSAEEQEDE</sequence>
<dbReference type="OrthoDB" id="439808at2759"/>
<evidence type="ECO:0000256" key="4">
    <source>
        <dbReference type="ARBA" id="ARBA00023242"/>
    </source>
</evidence>
<dbReference type="SUPFAM" id="SSF54928">
    <property type="entry name" value="RNA-binding domain, RBD"/>
    <property type="match status" value="1"/>
</dbReference>
<feature type="domain" description="RRM" evidence="7">
    <location>
        <begin position="4"/>
        <end position="80"/>
    </location>
</feature>
<name>A0A1A6H523_NEOLE</name>
<feature type="compositionally biased region" description="Basic and acidic residues" evidence="6">
    <location>
        <begin position="88"/>
        <end position="99"/>
    </location>
</feature>
<feature type="non-terminal residue" evidence="8">
    <location>
        <position position="297"/>
    </location>
</feature>
<evidence type="ECO:0000256" key="2">
    <source>
        <dbReference type="ARBA" id="ARBA00022737"/>
    </source>
</evidence>
<dbReference type="CDD" id="cd12413">
    <property type="entry name" value="RRM1_RBM28_like"/>
    <property type="match status" value="1"/>
</dbReference>
<dbReference type="Proteomes" id="UP000092124">
    <property type="component" value="Unassembled WGS sequence"/>
</dbReference>
<feature type="compositionally biased region" description="Acidic residues" evidence="6">
    <location>
        <begin position="193"/>
        <end position="237"/>
    </location>
</feature>